<dbReference type="Proteomes" id="UP001190466">
    <property type="component" value="Chromosome"/>
</dbReference>
<organism evidence="2 3">
    <name type="scientific">[Mycobacterium] wendilense</name>
    <dbReference type="NCBI Taxonomy" id="3064284"/>
    <lineage>
        <taxon>Bacteria</taxon>
        <taxon>Bacillati</taxon>
        <taxon>Actinomycetota</taxon>
        <taxon>Actinomycetes</taxon>
        <taxon>Mycobacteriales</taxon>
        <taxon>Mycobacteriaceae</taxon>
        <taxon>Mycolicibacter</taxon>
    </lineage>
</organism>
<feature type="domain" description="VOC" evidence="1">
    <location>
        <begin position="139"/>
        <end position="254"/>
    </location>
</feature>
<evidence type="ECO:0000259" key="1">
    <source>
        <dbReference type="PROSITE" id="PS51819"/>
    </source>
</evidence>
<dbReference type="PANTHER" id="PTHR33993:SF10">
    <property type="entry name" value="CONSERVED PROTEIN"/>
    <property type="match status" value="1"/>
</dbReference>
<dbReference type="InterPro" id="IPR029068">
    <property type="entry name" value="Glyas_Bleomycin-R_OHBP_Dase"/>
</dbReference>
<keyword evidence="3" id="KW-1185">Reference proteome</keyword>
<dbReference type="InterPro" id="IPR037523">
    <property type="entry name" value="VOC_core"/>
</dbReference>
<dbReference type="Pfam" id="PF00903">
    <property type="entry name" value="Glyoxalase"/>
    <property type="match status" value="2"/>
</dbReference>
<reference evidence="2 3" key="1">
    <citation type="submission" date="2023-08" db="EMBL/GenBank/DDBJ databases">
        <authorList>
            <person name="Folkvardsen B D."/>
            <person name="Norman A."/>
        </authorList>
    </citation>
    <scope>NUCLEOTIDE SEQUENCE [LARGE SCALE GENOMIC DNA]</scope>
    <source>
        <strain evidence="2 3">Mu0050</strain>
    </source>
</reference>
<dbReference type="Gene3D" id="3.10.180.10">
    <property type="entry name" value="2,3-Dihydroxybiphenyl 1,2-Dioxygenase, domain 1"/>
    <property type="match status" value="2"/>
</dbReference>
<gene>
    <name evidence="2" type="ORF">MU0050_000792</name>
</gene>
<feature type="domain" description="VOC" evidence="1">
    <location>
        <begin position="11"/>
        <end position="125"/>
    </location>
</feature>
<protein>
    <submittedName>
        <fullName evidence="2">VOC family protein</fullName>
    </submittedName>
</protein>
<dbReference type="CDD" id="cd07247">
    <property type="entry name" value="SgaA_N_like"/>
    <property type="match status" value="2"/>
</dbReference>
<name>A0ABN9P1H5_9MYCO</name>
<dbReference type="InterPro" id="IPR004360">
    <property type="entry name" value="Glyas_Fos-R_dOase_dom"/>
</dbReference>
<dbReference type="RefSeq" id="WP_316514448.1">
    <property type="nucleotide sequence ID" value="NZ_OY726395.1"/>
</dbReference>
<accession>A0ABN9P1H5</accession>
<dbReference type="PROSITE" id="PS51819">
    <property type="entry name" value="VOC"/>
    <property type="match status" value="2"/>
</dbReference>
<dbReference type="SUPFAM" id="SSF54593">
    <property type="entry name" value="Glyoxalase/Bleomycin resistance protein/Dihydroxybiphenyl dioxygenase"/>
    <property type="match status" value="1"/>
</dbReference>
<dbReference type="InterPro" id="IPR052164">
    <property type="entry name" value="Anthracycline_SecMetBiosynth"/>
</dbReference>
<evidence type="ECO:0000313" key="2">
    <source>
        <dbReference type="EMBL" id="CAJ1579996.1"/>
    </source>
</evidence>
<dbReference type="EMBL" id="OY726395">
    <property type="protein sequence ID" value="CAJ1579996.1"/>
    <property type="molecule type" value="Genomic_DNA"/>
</dbReference>
<proteinExistence type="predicted"/>
<evidence type="ECO:0000313" key="3">
    <source>
        <dbReference type="Proteomes" id="UP001190466"/>
    </source>
</evidence>
<dbReference type="PANTHER" id="PTHR33993">
    <property type="entry name" value="GLYOXALASE-RELATED"/>
    <property type="match status" value="1"/>
</dbReference>
<sequence length="257" mass="27324">MPTITATALGAPCWIDLASSDLDRAKDFYGGIFGWTFESAGAEYGGYTTARKDGRKVAGLMANDPQWQMPDAWSTYLHTADIDATLAKAVAAGGFSCGGAMDIPEQGRMAMLTDPDEAMFGLWQPTGHRGFEVVGEPGAPVWHQLTTRNYGVALEFYRQLLGWQTQTESDTDEFRYATAVFDGEALLGVMDGSVLPAGTPAQWSFFLGAEDVDTTVEAVLARGGSVLRAAEDTPYGRLAAVADPTGAAFNLSSLPTG</sequence>